<comment type="similarity">
    <text evidence="1">Belongs to the SurE nucleotidase family.</text>
</comment>
<dbReference type="InterPro" id="IPR036523">
    <property type="entry name" value="SurE-like_sf"/>
</dbReference>
<protein>
    <recommendedName>
        <fullName evidence="4">Survival protein SurE-like phosphatase/nucleotidase domain-containing protein</fullName>
    </recommendedName>
</protein>
<reference evidence="5" key="1">
    <citation type="submission" date="2018-05" db="EMBL/GenBank/DDBJ databases">
        <authorList>
            <person name="Lanie J.A."/>
            <person name="Ng W.-L."/>
            <person name="Kazmierczak K.M."/>
            <person name="Andrzejewski T.M."/>
            <person name="Davidsen T.M."/>
            <person name="Wayne K.J."/>
            <person name="Tettelin H."/>
            <person name="Glass J.I."/>
            <person name="Rusch D."/>
            <person name="Podicherti R."/>
            <person name="Tsui H.-C.T."/>
            <person name="Winkler M.E."/>
        </authorList>
    </citation>
    <scope>NUCLEOTIDE SEQUENCE</scope>
</reference>
<keyword evidence="2" id="KW-0479">Metal-binding</keyword>
<dbReference type="NCBIfam" id="TIGR00087">
    <property type="entry name" value="surE"/>
    <property type="match status" value="1"/>
</dbReference>
<evidence type="ECO:0000259" key="4">
    <source>
        <dbReference type="Pfam" id="PF01975"/>
    </source>
</evidence>
<dbReference type="Gene3D" id="3.40.1210.10">
    <property type="entry name" value="Survival protein SurE-like phosphatase/nucleotidase"/>
    <property type="match status" value="1"/>
</dbReference>
<evidence type="ECO:0000256" key="1">
    <source>
        <dbReference type="ARBA" id="ARBA00011062"/>
    </source>
</evidence>
<gene>
    <name evidence="5" type="ORF">METZ01_LOCUS148716</name>
</gene>
<dbReference type="GO" id="GO:0046872">
    <property type="term" value="F:metal ion binding"/>
    <property type="evidence" value="ECO:0007669"/>
    <property type="project" value="UniProtKB-KW"/>
</dbReference>
<dbReference type="InterPro" id="IPR002828">
    <property type="entry name" value="SurE-like_Pase/nucleotidase"/>
</dbReference>
<dbReference type="AlphaFoldDB" id="A0A382A3X6"/>
<dbReference type="SUPFAM" id="SSF64167">
    <property type="entry name" value="SurE-like"/>
    <property type="match status" value="1"/>
</dbReference>
<dbReference type="PANTHER" id="PTHR30457:SF0">
    <property type="entry name" value="PHOSPHATASE, PUTATIVE (AFU_ORTHOLOGUE AFUA_4G01070)-RELATED"/>
    <property type="match status" value="1"/>
</dbReference>
<dbReference type="PANTHER" id="PTHR30457">
    <property type="entry name" value="5'-NUCLEOTIDASE SURE"/>
    <property type="match status" value="1"/>
</dbReference>
<evidence type="ECO:0000256" key="2">
    <source>
        <dbReference type="ARBA" id="ARBA00022723"/>
    </source>
</evidence>
<keyword evidence="3" id="KW-0378">Hydrolase</keyword>
<dbReference type="Pfam" id="PF01975">
    <property type="entry name" value="SurE"/>
    <property type="match status" value="1"/>
</dbReference>
<evidence type="ECO:0000313" key="5">
    <source>
        <dbReference type="EMBL" id="SVA95862.1"/>
    </source>
</evidence>
<dbReference type="EMBL" id="UINC01023693">
    <property type="protein sequence ID" value="SVA95862.1"/>
    <property type="molecule type" value="Genomic_DNA"/>
</dbReference>
<accession>A0A382A3X6</accession>
<proteinExistence type="inferred from homology"/>
<feature type="domain" description="Survival protein SurE-like phosphatase/nucleotidase" evidence="4">
    <location>
        <begin position="4"/>
        <end position="141"/>
    </location>
</feature>
<name>A0A382A3X6_9ZZZZ</name>
<organism evidence="5">
    <name type="scientific">marine metagenome</name>
    <dbReference type="NCBI Taxonomy" id="408172"/>
    <lineage>
        <taxon>unclassified sequences</taxon>
        <taxon>metagenomes</taxon>
        <taxon>ecological metagenomes</taxon>
    </lineage>
</organism>
<sequence>MGATVVAAPDRSRSGIGHQVTTCDPIRVDEETENRYRVYGTPADCSRLGLTHFVPDADWVIAGINNGANLGADVYISGTVAAAREAALLGYQAMAFSHYIARDRVVDWTLTKHRMMPILEMLLSRDLRPNHFWNINFPDPDHDLPTLGHAFCDVDTGPLSVDFDHIGTHYIYKGNYHKRPRQQGRDVDVCFGGKVAITMIPLEITNPR</sequence>
<dbReference type="GO" id="GO:0008252">
    <property type="term" value="F:nucleotidase activity"/>
    <property type="evidence" value="ECO:0007669"/>
    <property type="project" value="InterPro"/>
</dbReference>
<evidence type="ECO:0000256" key="3">
    <source>
        <dbReference type="ARBA" id="ARBA00022801"/>
    </source>
</evidence>
<dbReference type="InterPro" id="IPR030048">
    <property type="entry name" value="SurE"/>
</dbReference>